<dbReference type="EMBL" id="BAAATR010000011">
    <property type="protein sequence ID" value="GAA2245888.1"/>
    <property type="molecule type" value="Genomic_DNA"/>
</dbReference>
<proteinExistence type="predicted"/>
<comment type="caution">
    <text evidence="1">The sequence shown here is derived from an EMBL/GenBank/DDBJ whole genome shotgun (WGS) entry which is preliminary data.</text>
</comment>
<reference evidence="2" key="1">
    <citation type="journal article" date="2019" name="Int. J. Syst. Evol. Microbiol.">
        <title>The Global Catalogue of Microorganisms (GCM) 10K type strain sequencing project: providing services to taxonomists for standard genome sequencing and annotation.</title>
        <authorList>
            <consortium name="The Broad Institute Genomics Platform"/>
            <consortium name="The Broad Institute Genome Sequencing Center for Infectious Disease"/>
            <person name="Wu L."/>
            <person name="Ma J."/>
        </authorList>
    </citation>
    <scope>NUCLEOTIDE SEQUENCE [LARGE SCALE GENOMIC DNA]</scope>
    <source>
        <strain evidence="2">JCM 7356</strain>
    </source>
</reference>
<sequence>MAGRQAGAMAQAKKIGMYLLLIFVVYTIITSPTRAAELVQSGFVGISDAAKAVGTFMTGLVK</sequence>
<dbReference type="Proteomes" id="UP001500305">
    <property type="component" value="Unassembled WGS sequence"/>
</dbReference>
<gene>
    <name evidence="1" type="ORF">GCM10010430_29760</name>
</gene>
<accession>A0ABP5QXD1</accession>
<evidence type="ECO:0000313" key="2">
    <source>
        <dbReference type="Proteomes" id="UP001500305"/>
    </source>
</evidence>
<protein>
    <submittedName>
        <fullName evidence="1">Uncharacterized protein</fullName>
    </submittedName>
</protein>
<evidence type="ECO:0000313" key="1">
    <source>
        <dbReference type="EMBL" id="GAA2245888.1"/>
    </source>
</evidence>
<dbReference type="RefSeq" id="WP_344636941.1">
    <property type="nucleotide sequence ID" value="NZ_BAAATR010000011.1"/>
</dbReference>
<name>A0ABP5QXD1_9ACTN</name>
<keyword evidence="2" id="KW-1185">Reference proteome</keyword>
<organism evidence="1 2">
    <name type="scientific">Kitasatospora cystarginea</name>
    <dbReference type="NCBI Taxonomy" id="58350"/>
    <lineage>
        <taxon>Bacteria</taxon>
        <taxon>Bacillati</taxon>
        <taxon>Actinomycetota</taxon>
        <taxon>Actinomycetes</taxon>
        <taxon>Kitasatosporales</taxon>
        <taxon>Streptomycetaceae</taxon>
        <taxon>Kitasatospora</taxon>
    </lineage>
</organism>